<organism evidence="5 7">
    <name type="scientific">Bacillus toyonensis</name>
    <dbReference type="NCBI Taxonomy" id="155322"/>
    <lineage>
        <taxon>Bacteria</taxon>
        <taxon>Bacillati</taxon>
        <taxon>Bacillota</taxon>
        <taxon>Bacilli</taxon>
        <taxon>Bacillales</taxon>
        <taxon>Bacillaceae</taxon>
        <taxon>Bacillus</taxon>
        <taxon>Bacillus cereus group</taxon>
    </lineage>
</organism>
<reference evidence="5 7" key="1">
    <citation type="submission" date="2017-09" db="EMBL/GenBank/DDBJ databases">
        <title>Large-scale bioinformatics analysis of Bacillus genomes uncovers conserved roles of natural products in bacterial physiology.</title>
        <authorList>
            <consortium name="Agbiome Team Llc"/>
            <person name="Bleich R.M."/>
            <person name="Grubbs K.J."/>
            <person name="Santa Maria K.C."/>
            <person name="Allen S.E."/>
            <person name="Farag S."/>
            <person name="Shank E.A."/>
            <person name="Bowers A."/>
        </authorList>
    </citation>
    <scope>NUCLEOTIDE SEQUENCE [LARGE SCALE GENOMIC DNA]</scope>
    <source>
        <strain evidence="5 7">AFS094862</strain>
    </source>
</reference>
<gene>
    <name evidence="4" type="ORF">CN596_07735</name>
    <name evidence="5" type="ORF">CON73_13790</name>
</gene>
<feature type="compositionally biased region" description="Polar residues" evidence="2">
    <location>
        <begin position="376"/>
        <end position="397"/>
    </location>
</feature>
<evidence type="ECO:0000256" key="2">
    <source>
        <dbReference type="SAM" id="MobiDB-lite"/>
    </source>
</evidence>
<comment type="caution">
    <text evidence="5">The sequence shown here is derived from an EMBL/GenBank/DDBJ whole genome shotgun (WGS) entry which is preliminary data.</text>
</comment>
<sequence length="544" mass="59531">MSLNMYLGEVQSQTQSMNAICNATIESMEQAIQSIDAFAVDTVLQGQTYSSAKAYLVQTFRPLAQGIICLCEELIRQNEAFPNDFQAKVASTDVIEQEIREQIRGINQSITSIEAIEVLTPMPGVNASVTVLGAMRKKLEEKLEHLYEFNHSSSNNYSTALQLAASITAGLAEVQSGKGFSPVSGTFHSEKLNMEWAKQIQIIIEEKIRKSDNGIGKSVDLEHNVYNDMEGISIENISINNRFTKEEIQATQKYIEGIKNGTIKGNIGEDFQVETDDYEMEHNIFGQPVGGRRPVLDPFLIGVAKFGFDFLFGDLFTLFDSEATYGEKLLAAGMMSPYGKSVKIVDKLHDLKKVGDVKKATSGSAGGAKGTANGKPSSSKNTTVDNFDAKTATNKQKGNYGEIKSSDNLLNNQSLKDAGFDLKPVGKSATSGINDKIVKGIDGLYENTNAESKIKYVIDEAKFGSSQLGKTKDGRQMSDDWLTGVKTEKSRILKAVDGDKRLADKITKALERDKVERVLSKVDSSGKVKTFKIDAKGNIVGEWP</sequence>
<feature type="domain" description="LXG" evidence="3">
    <location>
        <begin position="1"/>
        <end position="217"/>
    </location>
</feature>
<accession>A0A2C5J760</accession>
<dbReference type="Pfam" id="PF04740">
    <property type="entry name" value="LXG"/>
    <property type="match status" value="1"/>
</dbReference>
<dbReference type="PANTHER" id="PTHR34976">
    <property type="entry name" value="RIBONUCLEASE YQCG-RELATED"/>
    <property type="match status" value="1"/>
</dbReference>
<dbReference type="InterPro" id="IPR051768">
    <property type="entry name" value="Bact_secretion_toxin"/>
</dbReference>
<dbReference type="Proteomes" id="UP000225320">
    <property type="component" value="Unassembled WGS sequence"/>
</dbReference>
<evidence type="ECO:0000313" key="5">
    <source>
        <dbReference type="EMBL" id="PGG92366.1"/>
    </source>
</evidence>
<evidence type="ECO:0000256" key="1">
    <source>
        <dbReference type="ARBA" id="ARBA00034117"/>
    </source>
</evidence>
<evidence type="ECO:0000313" key="4">
    <source>
        <dbReference type="EMBL" id="PEN56750.1"/>
    </source>
</evidence>
<dbReference type="Proteomes" id="UP000220934">
    <property type="component" value="Unassembled WGS sequence"/>
</dbReference>
<dbReference type="PANTHER" id="PTHR34976:SF1">
    <property type="entry name" value="TOXIN BC_0920"/>
    <property type="match status" value="1"/>
</dbReference>
<dbReference type="EMBL" id="NUAJ01000006">
    <property type="protein sequence ID" value="PEN56750.1"/>
    <property type="molecule type" value="Genomic_DNA"/>
</dbReference>
<dbReference type="InterPro" id="IPR006829">
    <property type="entry name" value="LXG_dom"/>
</dbReference>
<dbReference type="PROSITE" id="PS51756">
    <property type="entry name" value="LXG"/>
    <property type="match status" value="1"/>
</dbReference>
<dbReference type="CDD" id="cd20729">
    <property type="entry name" value="PoNe_LXG-like"/>
    <property type="match status" value="1"/>
</dbReference>
<name>A0A2C5J760_9BACI</name>
<dbReference type="AlphaFoldDB" id="A0A2C5J760"/>
<proteinExistence type="inferred from homology"/>
<dbReference type="RefSeq" id="WP_097980573.1">
    <property type="nucleotide sequence ID" value="NZ_JAOPQL010000028.1"/>
</dbReference>
<comment type="similarity">
    <text evidence="1">In the N-terminal section; belongs to the LXG family.</text>
</comment>
<reference evidence="4 6" key="2">
    <citation type="submission" date="2017-09" db="EMBL/GenBank/DDBJ databases">
        <title>Large-scale bioinformatics analysis of Bacillus genomes uncovers conserved roles of natural products in bacterial physiology.</title>
        <authorList>
            <consortium name="Agbiome Team Llc"/>
            <person name="Bleich R.M."/>
            <person name="Kirk G.J."/>
            <person name="Santa Maria K.C."/>
            <person name="Allen S.E."/>
            <person name="Farag S."/>
            <person name="Shank E.A."/>
            <person name="Bowers A."/>
        </authorList>
    </citation>
    <scope>NUCLEOTIDE SEQUENCE [LARGE SCALE GENOMIC DNA]</scope>
    <source>
        <strain evidence="4 6">AFS027958</strain>
    </source>
</reference>
<feature type="region of interest" description="Disordered" evidence="2">
    <location>
        <begin position="359"/>
        <end position="406"/>
    </location>
</feature>
<evidence type="ECO:0000259" key="3">
    <source>
        <dbReference type="PROSITE" id="PS51756"/>
    </source>
</evidence>
<dbReference type="EMBL" id="NVOI01000040">
    <property type="protein sequence ID" value="PGG92366.1"/>
    <property type="molecule type" value="Genomic_DNA"/>
</dbReference>
<protein>
    <recommendedName>
        <fullName evidence="3">LXG domain-containing protein</fullName>
    </recommendedName>
</protein>
<evidence type="ECO:0000313" key="7">
    <source>
        <dbReference type="Proteomes" id="UP000225320"/>
    </source>
</evidence>
<evidence type="ECO:0000313" key="6">
    <source>
        <dbReference type="Proteomes" id="UP000220934"/>
    </source>
</evidence>